<dbReference type="Pfam" id="PF13193">
    <property type="entry name" value="AMP-binding_C"/>
    <property type="match status" value="1"/>
</dbReference>
<proteinExistence type="predicted"/>
<dbReference type="InterPro" id="IPR020845">
    <property type="entry name" value="AMP-binding_CS"/>
</dbReference>
<gene>
    <name evidence="3" type="ORF">GCM10009754_23460</name>
</gene>
<reference evidence="3 4" key="1">
    <citation type="journal article" date="2019" name="Int. J. Syst. Evol. Microbiol.">
        <title>The Global Catalogue of Microorganisms (GCM) 10K type strain sequencing project: providing services to taxonomists for standard genome sequencing and annotation.</title>
        <authorList>
            <consortium name="The Broad Institute Genomics Platform"/>
            <consortium name="The Broad Institute Genome Sequencing Center for Infectious Disease"/>
            <person name="Wu L."/>
            <person name="Ma J."/>
        </authorList>
    </citation>
    <scope>NUCLEOTIDE SEQUENCE [LARGE SCALE GENOMIC DNA]</scope>
    <source>
        <strain evidence="3 4">JCM 14545</strain>
    </source>
</reference>
<evidence type="ECO:0000259" key="2">
    <source>
        <dbReference type="Pfam" id="PF13193"/>
    </source>
</evidence>
<dbReference type="InterPro" id="IPR025110">
    <property type="entry name" value="AMP-bd_C"/>
</dbReference>
<dbReference type="PROSITE" id="PS00455">
    <property type="entry name" value="AMP_BINDING"/>
    <property type="match status" value="1"/>
</dbReference>
<dbReference type="Gene3D" id="3.30.300.30">
    <property type="match status" value="1"/>
</dbReference>
<organism evidence="3 4">
    <name type="scientific">Amycolatopsis minnesotensis</name>
    <dbReference type="NCBI Taxonomy" id="337894"/>
    <lineage>
        <taxon>Bacteria</taxon>
        <taxon>Bacillati</taxon>
        <taxon>Actinomycetota</taxon>
        <taxon>Actinomycetes</taxon>
        <taxon>Pseudonocardiales</taxon>
        <taxon>Pseudonocardiaceae</taxon>
        <taxon>Amycolatopsis</taxon>
    </lineage>
</organism>
<sequence length="518" mass="54639">MRITASLARGPALDTISGLLGGPLVHDLLRRAAVRAPDRVAIRSGSAALTYGELETAATRFAAGLRAALGTRPAVVALAMTLDPAFAIAYYGISRAGHVSALVNPLLREDGLAHVLGTAGAQALVAPPAVRPKLAVIHPRLPDLRLTVLTEDTGHGMPTMDDLAADAPLTEPMLDEGDLACLQFTSGTTGAPKAVRLTHANLTVNAAQTAYAHQLTGDSVLLNHLPTFHLMHLNIGVTAAATHVLCQEADVVAAVDTARAVRATHFYDLPGRLTLLARDPRLRDLEAPRLRAFLSGGSALPTTTATALGQHFGVPVVQGYGLAETAPSVHLGDLDRPVPGSAGLPVPGGETRIVEIGATTVLPVGGVGEIQVRGPQLMSGYLGRELADDLTADGWFATGDVGRLGEDGSLFVVDRLKDVFKCDNWLVSPSQVERVLSRHPGVVDCVVLDRPDEISGAVAHGLVVARDDTVKPAELAEFVNDQVPYYERLAGVDLVPEIPRSPTGKVRRRDLRDRFLRP</sequence>
<feature type="domain" description="AMP-dependent synthetase/ligase" evidence="1">
    <location>
        <begin position="30"/>
        <end position="382"/>
    </location>
</feature>
<dbReference type="Gene3D" id="3.40.50.12780">
    <property type="entry name" value="N-terminal domain of ligase-like"/>
    <property type="match status" value="1"/>
</dbReference>
<dbReference type="InterPro" id="IPR045851">
    <property type="entry name" value="AMP-bd_C_sf"/>
</dbReference>
<evidence type="ECO:0000313" key="3">
    <source>
        <dbReference type="EMBL" id="GAA1953561.1"/>
    </source>
</evidence>
<dbReference type="PANTHER" id="PTHR43767:SF1">
    <property type="entry name" value="NONRIBOSOMAL PEPTIDE SYNTHASE PES1 (EUROFUNG)-RELATED"/>
    <property type="match status" value="1"/>
</dbReference>
<feature type="domain" description="AMP-binding enzyme C-terminal" evidence="2">
    <location>
        <begin position="431"/>
        <end position="505"/>
    </location>
</feature>
<name>A0ABN2QJI7_9PSEU</name>
<dbReference type="Pfam" id="PF00501">
    <property type="entry name" value="AMP-binding"/>
    <property type="match status" value="1"/>
</dbReference>
<dbReference type="Proteomes" id="UP001501116">
    <property type="component" value="Unassembled WGS sequence"/>
</dbReference>
<protein>
    <submittedName>
        <fullName evidence="3">Long-chain fatty acid--CoA ligase</fullName>
    </submittedName>
</protein>
<evidence type="ECO:0000259" key="1">
    <source>
        <dbReference type="Pfam" id="PF00501"/>
    </source>
</evidence>
<keyword evidence="3" id="KW-0436">Ligase</keyword>
<dbReference type="SUPFAM" id="SSF56801">
    <property type="entry name" value="Acetyl-CoA synthetase-like"/>
    <property type="match status" value="1"/>
</dbReference>
<dbReference type="InterPro" id="IPR050237">
    <property type="entry name" value="ATP-dep_AMP-bd_enzyme"/>
</dbReference>
<keyword evidence="4" id="KW-1185">Reference proteome</keyword>
<evidence type="ECO:0000313" key="4">
    <source>
        <dbReference type="Proteomes" id="UP001501116"/>
    </source>
</evidence>
<accession>A0ABN2QJI7</accession>
<dbReference type="InterPro" id="IPR000873">
    <property type="entry name" value="AMP-dep_synth/lig_dom"/>
</dbReference>
<dbReference type="RefSeq" id="WP_344416680.1">
    <property type="nucleotide sequence ID" value="NZ_BAAANN010000008.1"/>
</dbReference>
<dbReference type="GO" id="GO:0016874">
    <property type="term" value="F:ligase activity"/>
    <property type="evidence" value="ECO:0007669"/>
    <property type="project" value="UniProtKB-KW"/>
</dbReference>
<comment type="caution">
    <text evidence="3">The sequence shown here is derived from an EMBL/GenBank/DDBJ whole genome shotgun (WGS) entry which is preliminary data.</text>
</comment>
<dbReference type="EMBL" id="BAAANN010000008">
    <property type="protein sequence ID" value="GAA1953561.1"/>
    <property type="molecule type" value="Genomic_DNA"/>
</dbReference>
<dbReference type="PANTHER" id="PTHR43767">
    <property type="entry name" value="LONG-CHAIN-FATTY-ACID--COA LIGASE"/>
    <property type="match status" value="1"/>
</dbReference>
<dbReference type="InterPro" id="IPR042099">
    <property type="entry name" value="ANL_N_sf"/>
</dbReference>